<gene>
    <name evidence="1" type="ORF">EBB45_17840</name>
</gene>
<dbReference type="Proteomes" id="UP000274033">
    <property type="component" value="Unassembled WGS sequence"/>
</dbReference>
<dbReference type="OrthoDB" id="1957549at2"/>
<comment type="caution">
    <text evidence="1">The sequence shown here is derived from an EMBL/GenBank/DDBJ whole genome shotgun (WGS) entry which is preliminary data.</text>
</comment>
<sequence>MDFLAFKDSLYVGLKFQKPNVVSSILEINDEGVTYSICKNGRSKKVRFDVLKAAFQELVQNQSITIKWFTEKNPTQAKKHHLVTSQQSVVYFSTSI</sequence>
<dbReference type="EMBL" id="RRCT01000025">
    <property type="protein sequence ID" value="RQW73223.1"/>
    <property type="molecule type" value="Genomic_DNA"/>
</dbReference>
<proteinExistence type="predicted"/>
<accession>A0A3N9U9H2</accession>
<dbReference type="AlphaFoldDB" id="A0A3N9U9H2"/>
<organism evidence="1 2">
    <name type="scientific">Lysinibacillus composti</name>
    <dbReference type="NCBI Taxonomy" id="720633"/>
    <lineage>
        <taxon>Bacteria</taxon>
        <taxon>Bacillati</taxon>
        <taxon>Bacillota</taxon>
        <taxon>Bacilli</taxon>
        <taxon>Bacillales</taxon>
        <taxon>Bacillaceae</taxon>
        <taxon>Lysinibacillus</taxon>
    </lineage>
</organism>
<name>A0A3N9U9H2_9BACI</name>
<protein>
    <submittedName>
        <fullName evidence="1">Uncharacterized protein</fullName>
    </submittedName>
</protein>
<keyword evidence="2" id="KW-1185">Reference proteome</keyword>
<evidence type="ECO:0000313" key="2">
    <source>
        <dbReference type="Proteomes" id="UP000274033"/>
    </source>
</evidence>
<reference evidence="1 2" key="1">
    <citation type="journal article" date="2013" name="J. Microbiol.">
        <title>Lysinibacillus chungkukjangi sp. nov., isolated from Chungkukjang, Korean fermented soybean food.</title>
        <authorList>
            <person name="Kim S.J."/>
            <person name="Jang Y.H."/>
            <person name="Hamada M."/>
            <person name="Ahn J.H."/>
            <person name="Weon H.Y."/>
            <person name="Suzuki K."/>
            <person name="Whang K.S."/>
            <person name="Kwon S.W."/>
        </authorList>
    </citation>
    <scope>NUCLEOTIDE SEQUENCE [LARGE SCALE GENOMIC DNA]</scope>
    <source>
        <strain evidence="1 2">MCCC 1A12701</strain>
    </source>
</reference>
<evidence type="ECO:0000313" key="1">
    <source>
        <dbReference type="EMBL" id="RQW73223.1"/>
    </source>
</evidence>
<dbReference type="RefSeq" id="WP_124766705.1">
    <property type="nucleotide sequence ID" value="NZ_JAFBDY010000023.1"/>
</dbReference>